<sequence length="24" mass="2595">MAALEPRLVGLSEHYVAAKIKIAN</sequence>
<protein>
    <submittedName>
        <fullName evidence="1">Uncharacterized protein</fullName>
    </submittedName>
</protein>
<reference evidence="1" key="2">
    <citation type="journal article" date="2015" name="Data Brief">
        <title>Shoot transcriptome of the giant reed, Arundo donax.</title>
        <authorList>
            <person name="Barrero R.A."/>
            <person name="Guerrero F.D."/>
            <person name="Moolhuijzen P."/>
            <person name="Goolsby J.A."/>
            <person name="Tidwell J."/>
            <person name="Bellgard S.E."/>
            <person name="Bellgard M.I."/>
        </authorList>
    </citation>
    <scope>NUCLEOTIDE SEQUENCE</scope>
    <source>
        <tissue evidence="1">Shoot tissue taken approximately 20 cm above the soil surface</tissue>
    </source>
</reference>
<name>A0A0A9HJJ0_ARUDO</name>
<accession>A0A0A9HJJ0</accession>
<reference evidence="1" key="1">
    <citation type="submission" date="2014-09" db="EMBL/GenBank/DDBJ databases">
        <authorList>
            <person name="Magalhaes I.L.F."/>
            <person name="Oliveira U."/>
            <person name="Santos F.R."/>
            <person name="Vidigal T.H.D.A."/>
            <person name="Brescovit A.D."/>
            <person name="Santos A.J."/>
        </authorList>
    </citation>
    <scope>NUCLEOTIDE SEQUENCE</scope>
    <source>
        <tissue evidence="1">Shoot tissue taken approximately 20 cm above the soil surface</tissue>
    </source>
</reference>
<proteinExistence type="predicted"/>
<evidence type="ECO:0000313" key="1">
    <source>
        <dbReference type="EMBL" id="JAE33043.1"/>
    </source>
</evidence>
<dbReference type="AlphaFoldDB" id="A0A0A9HJJ0"/>
<dbReference type="EMBL" id="GBRH01164853">
    <property type="protein sequence ID" value="JAE33043.1"/>
    <property type="molecule type" value="Transcribed_RNA"/>
</dbReference>
<organism evidence="1">
    <name type="scientific">Arundo donax</name>
    <name type="common">Giant reed</name>
    <name type="synonym">Donax arundinaceus</name>
    <dbReference type="NCBI Taxonomy" id="35708"/>
    <lineage>
        <taxon>Eukaryota</taxon>
        <taxon>Viridiplantae</taxon>
        <taxon>Streptophyta</taxon>
        <taxon>Embryophyta</taxon>
        <taxon>Tracheophyta</taxon>
        <taxon>Spermatophyta</taxon>
        <taxon>Magnoliopsida</taxon>
        <taxon>Liliopsida</taxon>
        <taxon>Poales</taxon>
        <taxon>Poaceae</taxon>
        <taxon>PACMAD clade</taxon>
        <taxon>Arundinoideae</taxon>
        <taxon>Arundineae</taxon>
        <taxon>Arundo</taxon>
    </lineage>
</organism>